<organism evidence="1 2">
    <name type="scientific">Candidatus Methanogaster sp</name>
    <dbReference type="NCBI Taxonomy" id="3386292"/>
    <lineage>
        <taxon>Archaea</taxon>
        <taxon>Methanobacteriati</taxon>
        <taxon>Methanobacteriota</taxon>
        <taxon>Stenosarchaea group</taxon>
        <taxon>Methanomicrobia</taxon>
        <taxon>Methanosarcinales</taxon>
        <taxon>ANME-2 cluster</taxon>
        <taxon>Candidatus Methanogasteraceae</taxon>
        <taxon>Candidatus Methanogaster</taxon>
    </lineage>
</organism>
<name>A0AC61L712_9EURY</name>
<dbReference type="EMBL" id="PQXF01000001">
    <property type="protein sequence ID" value="PXF62116.1"/>
    <property type="molecule type" value="Genomic_DNA"/>
</dbReference>
<evidence type="ECO:0000313" key="2">
    <source>
        <dbReference type="Proteomes" id="UP000248329"/>
    </source>
</evidence>
<comment type="caution">
    <text evidence="1">The sequence shown here is derived from an EMBL/GenBank/DDBJ whole genome shotgun (WGS) entry which is preliminary data.</text>
</comment>
<evidence type="ECO:0000313" key="1">
    <source>
        <dbReference type="EMBL" id="PXF62116.1"/>
    </source>
</evidence>
<gene>
    <name evidence="1" type="ORF">C4B59_00435</name>
</gene>
<reference evidence="1" key="1">
    <citation type="submission" date="2018-01" db="EMBL/GenBank/DDBJ databases">
        <authorList>
            <person name="Krukenberg V."/>
        </authorList>
    </citation>
    <scope>NUCLEOTIDE SEQUENCE</scope>
    <source>
        <strain evidence="1">E20ANME2</strain>
    </source>
</reference>
<proteinExistence type="predicted"/>
<sequence length="171" mass="19004">MIKVVSDAGPPIALGKLNLLHLLGKLYHNVHIPKAVYEEVIVNGIRSDYIDTFRARLLIGDTLTVKEVTSVKASVSDVGIDEGEAETIELAIRIDADLVLIDDWHARIATRNQDLVVKGTLGVIHSAYKSELISFKEFEDALREIAYRDDIWISEDLCMMVLDAAGTITRM</sequence>
<accession>A0AC61L712</accession>
<dbReference type="Proteomes" id="UP000248329">
    <property type="component" value="Unassembled WGS sequence"/>
</dbReference>
<protein>
    <submittedName>
        <fullName evidence="1">Uncharacterized protein</fullName>
    </submittedName>
</protein>